<sequence length="89" mass="10255">MDKVKRTKRPFRISRGTVVIILVLIVVFVVWNYWLLPSLFKVSEVKNITLPPVKRGNIEFIDKQINNRTLQVPTLAPPQGTLGKQNPFE</sequence>
<dbReference type="EMBL" id="DTHV01000091">
    <property type="protein sequence ID" value="HGW60353.1"/>
    <property type="molecule type" value="Genomic_DNA"/>
</dbReference>
<organism evidence="2">
    <name type="scientific">Caldisericum exile</name>
    <dbReference type="NCBI Taxonomy" id="693075"/>
    <lineage>
        <taxon>Bacteria</taxon>
        <taxon>Pseudomonadati</taxon>
        <taxon>Caldisericota/Cryosericota group</taxon>
        <taxon>Caldisericota</taxon>
        <taxon>Caldisericia</taxon>
        <taxon>Caldisericales</taxon>
        <taxon>Caldisericaceae</taxon>
        <taxon>Caldisericum</taxon>
    </lineage>
</organism>
<name>A0A7C4U3U3_9BACT</name>
<gene>
    <name evidence="2" type="ORF">ENV82_02850</name>
</gene>
<comment type="caution">
    <text evidence="2">The sequence shown here is derived from an EMBL/GenBank/DDBJ whole genome shotgun (WGS) entry which is preliminary data.</text>
</comment>
<proteinExistence type="predicted"/>
<keyword evidence="1" id="KW-1133">Transmembrane helix</keyword>
<reference evidence="2" key="1">
    <citation type="journal article" date="2020" name="mSystems">
        <title>Genome- and Community-Level Interaction Insights into Carbon Utilization and Element Cycling Functions of Hydrothermarchaeota in Hydrothermal Sediment.</title>
        <authorList>
            <person name="Zhou Z."/>
            <person name="Liu Y."/>
            <person name="Xu W."/>
            <person name="Pan J."/>
            <person name="Luo Z.H."/>
            <person name="Li M."/>
        </authorList>
    </citation>
    <scope>NUCLEOTIDE SEQUENCE [LARGE SCALE GENOMIC DNA]</scope>
    <source>
        <strain evidence="2">SpSt-794</strain>
    </source>
</reference>
<accession>A0A7C4U3U3</accession>
<protein>
    <submittedName>
        <fullName evidence="2">Uncharacterized protein</fullName>
    </submittedName>
</protein>
<feature type="transmembrane region" description="Helical" evidence="1">
    <location>
        <begin position="12"/>
        <end position="34"/>
    </location>
</feature>
<keyword evidence="1" id="KW-0472">Membrane</keyword>
<evidence type="ECO:0000313" key="2">
    <source>
        <dbReference type="EMBL" id="HGW60353.1"/>
    </source>
</evidence>
<dbReference type="AlphaFoldDB" id="A0A7C4U3U3"/>
<keyword evidence="1" id="KW-0812">Transmembrane</keyword>
<evidence type="ECO:0000256" key="1">
    <source>
        <dbReference type="SAM" id="Phobius"/>
    </source>
</evidence>